<evidence type="ECO:0000313" key="3">
    <source>
        <dbReference type="EMBL" id="OJH36938.1"/>
    </source>
</evidence>
<feature type="signal peptide" evidence="2">
    <location>
        <begin position="1"/>
        <end position="23"/>
    </location>
</feature>
<reference evidence="3 4" key="2">
    <citation type="submission" date="2016-12" db="EMBL/GenBank/DDBJ databases">
        <title>Draft Genome Sequence of Cystobacter ferrugineus Strain Cbfe23.</title>
        <authorList>
            <person name="Akbar S."/>
            <person name="Dowd S.E."/>
            <person name="Stevens D.C."/>
        </authorList>
    </citation>
    <scope>NUCLEOTIDE SEQUENCE [LARGE SCALE GENOMIC DNA]</scope>
    <source>
        <strain evidence="3 4">Cbfe23</strain>
    </source>
</reference>
<protein>
    <recommendedName>
        <fullName evidence="5">SH3b domain-containing protein</fullName>
    </recommendedName>
</protein>
<dbReference type="RefSeq" id="WP_071902090.1">
    <property type="nucleotide sequence ID" value="NZ_MPIN01000009.1"/>
</dbReference>
<dbReference type="AlphaFoldDB" id="A0A1L9B3W5"/>
<organism evidence="3 4">
    <name type="scientific">Cystobacter ferrugineus</name>
    <dbReference type="NCBI Taxonomy" id="83449"/>
    <lineage>
        <taxon>Bacteria</taxon>
        <taxon>Pseudomonadati</taxon>
        <taxon>Myxococcota</taxon>
        <taxon>Myxococcia</taxon>
        <taxon>Myxococcales</taxon>
        <taxon>Cystobacterineae</taxon>
        <taxon>Archangiaceae</taxon>
        <taxon>Cystobacter</taxon>
    </lineage>
</organism>
<dbReference type="EMBL" id="MPIN01000009">
    <property type="protein sequence ID" value="OJH36938.1"/>
    <property type="molecule type" value="Genomic_DNA"/>
</dbReference>
<keyword evidence="2" id="KW-0732">Signal</keyword>
<evidence type="ECO:0000256" key="2">
    <source>
        <dbReference type="SAM" id="SignalP"/>
    </source>
</evidence>
<dbReference type="STRING" id="83449.BON30_31090"/>
<comment type="caution">
    <text evidence="3">The sequence shown here is derived from an EMBL/GenBank/DDBJ whole genome shotgun (WGS) entry which is preliminary data.</text>
</comment>
<reference evidence="4" key="1">
    <citation type="submission" date="2016-11" db="EMBL/GenBank/DDBJ databases">
        <authorList>
            <person name="Shukria A."/>
            <person name="Stevens D.C."/>
        </authorList>
    </citation>
    <scope>NUCLEOTIDE SEQUENCE [LARGE SCALE GENOMIC DNA]</scope>
    <source>
        <strain evidence="4">Cbfe23</strain>
    </source>
</reference>
<evidence type="ECO:0008006" key="5">
    <source>
        <dbReference type="Google" id="ProtNLM"/>
    </source>
</evidence>
<accession>A0A1L9B3W5</accession>
<keyword evidence="4" id="KW-1185">Reference proteome</keyword>
<name>A0A1L9B3W5_9BACT</name>
<feature type="chain" id="PRO_5012386019" description="SH3b domain-containing protein" evidence="2">
    <location>
        <begin position="24"/>
        <end position="195"/>
    </location>
</feature>
<sequence length="195" mass="20654">MRPQRLSFWLALVGLSLGGPALAAEQPVRTLYVKAKNTHLKDSGSPTADTLRVLQPGQPVSYLGREGTTSWHRVSVADDKGPLQGFIYQANLSSSPPALEVLSKDPQKPLSPEAFASSGAAIKAIGPGTIEFGQTLEHSESVQQLIHLSELASQIQDADVAAYARAGGLPEVVGSGQVTPPRPAKTQTKKRKGKK</sequence>
<gene>
    <name evidence="3" type="ORF">BON30_31090</name>
</gene>
<dbReference type="Proteomes" id="UP000182229">
    <property type="component" value="Unassembled WGS sequence"/>
</dbReference>
<feature type="region of interest" description="Disordered" evidence="1">
    <location>
        <begin position="170"/>
        <end position="195"/>
    </location>
</feature>
<evidence type="ECO:0000313" key="4">
    <source>
        <dbReference type="Proteomes" id="UP000182229"/>
    </source>
</evidence>
<dbReference type="OrthoDB" id="5382471at2"/>
<evidence type="ECO:0000256" key="1">
    <source>
        <dbReference type="SAM" id="MobiDB-lite"/>
    </source>
</evidence>
<proteinExistence type="predicted"/>